<comment type="caution">
    <text evidence="2">The sequence shown here is derived from an EMBL/GenBank/DDBJ whole genome shotgun (WGS) entry which is preliminary data.</text>
</comment>
<feature type="transmembrane region" description="Helical" evidence="1">
    <location>
        <begin position="221"/>
        <end position="239"/>
    </location>
</feature>
<dbReference type="RefSeq" id="WP_377964799.1">
    <property type="nucleotide sequence ID" value="NZ_JBHZOL010000071.1"/>
</dbReference>
<keyword evidence="1" id="KW-0812">Transmembrane</keyword>
<keyword evidence="3" id="KW-1185">Reference proteome</keyword>
<feature type="transmembrane region" description="Helical" evidence="1">
    <location>
        <begin position="185"/>
        <end position="209"/>
    </location>
</feature>
<feature type="transmembrane region" description="Helical" evidence="1">
    <location>
        <begin position="91"/>
        <end position="110"/>
    </location>
</feature>
<dbReference type="Proteomes" id="UP001600165">
    <property type="component" value="Unassembled WGS sequence"/>
</dbReference>
<sequence length="570" mass="64284">MQGKVSLLGKLRFFYPKDWQNQTQIWLGLSLAIAILYSLPALQQAFAAEYIVQDDARQHVFWMQRFIDPGWFPDDLLADYFQSVAPGGYKALYWLGAQVGLAPLTFNRLLPVGLNLILTGYCFGVTLQLLPIPLAGFVTALLLNQNLLLRDDVVSATPAAFIYPLLLAFLYYLLRRSLGPCLLSILLLGLFYPQGVLLVVAVLLLRLLHWQNGRLRLQAKNYALCGWGLLVAVLVLLPYELNPSPYGPVLTLDQAQTMPALFKGGWSHFFDPDFGSYWLCGKRSGFLPVEWCDAKLLLPQIWLAVCLPVVWLRRRSPLAKQWVLLGQVLAASVGLFAIAHLLLFRLHLPSRYSEHSLRIVAAIAAGLAVAEWLRRSFPLSRRSWAVFTAGLTFWAIAPLIVYFAFLIPVAPVGNYVRGESPQLYQFFQSQPQAIRIASLTTETNNLPSFAQRSIYVGGEGYTLPYHLGYYSQVRQRTIDLINAQYTPDSDELKRFLDQSQVDFWLLDPAAFSLDWVQHSRWLKQYGEVTLPQQVLQSGASPALAQSRDRCTVFKTAQWLVLAADCVRAAW</sequence>
<organism evidence="2 3">
    <name type="scientific">Almyronema epifaneia S1</name>
    <dbReference type="NCBI Taxonomy" id="2991925"/>
    <lineage>
        <taxon>Bacteria</taxon>
        <taxon>Bacillati</taxon>
        <taxon>Cyanobacteriota</taxon>
        <taxon>Cyanophyceae</taxon>
        <taxon>Nodosilineales</taxon>
        <taxon>Nodosilineaceae</taxon>
        <taxon>Almyronema</taxon>
        <taxon>Almyronema epifaneia</taxon>
    </lineage>
</organism>
<proteinExistence type="predicted"/>
<dbReference type="EMBL" id="JBHZOL010000071">
    <property type="protein sequence ID" value="MFE4106750.1"/>
    <property type="molecule type" value="Genomic_DNA"/>
</dbReference>
<evidence type="ECO:0000256" key="1">
    <source>
        <dbReference type="SAM" id="Phobius"/>
    </source>
</evidence>
<name>A0ABW6IGK8_9CYAN</name>
<keyword evidence="1" id="KW-1133">Transmembrane helix</keyword>
<feature type="transmembrane region" description="Helical" evidence="1">
    <location>
        <begin position="25"/>
        <end position="42"/>
    </location>
</feature>
<reference evidence="2 3" key="1">
    <citation type="submission" date="2024-10" db="EMBL/GenBank/DDBJ databases">
        <authorList>
            <person name="Ratan Roy A."/>
            <person name="Morales Sandoval P.H."/>
            <person name="De Los Santos Villalobos S."/>
            <person name="Chakraborty S."/>
            <person name="Mukherjee J."/>
        </authorList>
    </citation>
    <scope>NUCLEOTIDE SEQUENCE [LARGE SCALE GENOMIC DNA]</scope>
    <source>
        <strain evidence="2 3">S1</strain>
    </source>
</reference>
<feature type="transmembrane region" description="Helical" evidence="1">
    <location>
        <begin position="116"/>
        <end position="141"/>
    </location>
</feature>
<gene>
    <name evidence="2" type="ORF">ACFVKH_10715</name>
</gene>
<feature type="transmembrane region" description="Helical" evidence="1">
    <location>
        <begin position="385"/>
        <end position="407"/>
    </location>
</feature>
<feature type="transmembrane region" description="Helical" evidence="1">
    <location>
        <begin position="355"/>
        <end position="373"/>
    </location>
</feature>
<feature type="transmembrane region" description="Helical" evidence="1">
    <location>
        <begin position="153"/>
        <end position="173"/>
    </location>
</feature>
<accession>A0ABW6IGK8</accession>
<evidence type="ECO:0008006" key="4">
    <source>
        <dbReference type="Google" id="ProtNLM"/>
    </source>
</evidence>
<protein>
    <recommendedName>
        <fullName evidence="4">Glycosyltransferase RgtA/B/C/D-like domain-containing protein</fullName>
    </recommendedName>
</protein>
<evidence type="ECO:0000313" key="3">
    <source>
        <dbReference type="Proteomes" id="UP001600165"/>
    </source>
</evidence>
<keyword evidence="1" id="KW-0472">Membrane</keyword>
<evidence type="ECO:0000313" key="2">
    <source>
        <dbReference type="EMBL" id="MFE4106750.1"/>
    </source>
</evidence>
<feature type="transmembrane region" description="Helical" evidence="1">
    <location>
        <begin position="324"/>
        <end position="343"/>
    </location>
</feature>